<organism evidence="2 3">
    <name type="scientific">Mycolicibacterium sediminis</name>
    <dbReference type="NCBI Taxonomy" id="1286180"/>
    <lineage>
        <taxon>Bacteria</taxon>
        <taxon>Bacillati</taxon>
        <taxon>Actinomycetota</taxon>
        <taxon>Actinomycetes</taxon>
        <taxon>Mycobacteriales</taxon>
        <taxon>Mycobacteriaceae</taxon>
        <taxon>Mycolicibacterium</taxon>
    </lineage>
</organism>
<accession>A0A7I7QIR2</accession>
<proteinExistence type="predicted"/>
<feature type="domain" description="DUF5642" evidence="1">
    <location>
        <begin position="27"/>
        <end position="173"/>
    </location>
</feature>
<evidence type="ECO:0000313" key="3">
    <source>
        <dbReference type="Proteomes" id="UP000467193"/>
    </source>
</evidence>
<reference evidence="2 3" key="1">
    <citation type="journal article" date="2019" name="Emerg. Microbes Infect.">
        <title>Comprehensive subspecies identification of 175 nontuberculous mycobacteria species based on 7547 genomic profiles.</title>
        <authorList>
            <person name="Matsumoto Y."/>
            <person name="Kinjo T."/>
            <person name="Motooka D."/>
            <person name="Nabeya D."/>
            <person name="Jung N."/>
            <person name="Uechi K."/>
            <person name="Horii T."/>
            <person name="Iida T."/>
            <person name="Fujita J."/>
            <person name="Nakamura S."/>
        </authorList>
    </citation>
    <scope>NUCLEOTIDE SEQUENCE [LARGE SCALE GENOMIC DNA]</scope>
    <source>
        <strain evidence="2 3">JCM 17899</strain>
    </source>
</reference>
<dbReference type="Pfam" id="PF18702">
    <property type="entry name" value="DUF5642"/>
    <property type="match status" value="1"/>
</dbReference>
<evidence type="ECO:0000259" key="1">
    <source>
        <dbReference type="Pfam" id="PF18702"/>
    </source>
</evidence>
<name>A0A7I7QIR2_9MYCO</name>
<dbReference type="AlphaFoldDB" id="A0A7I7QIR2"/>
<keyword evidence="3" id="KW-1185">Reference proteome</keyword>
<evidence type="ECO:0000313" key="2">
    <source>
        <dbReference type="EMBL" id="BBY26010.1"/>
    </source>
</evidence>
<protein>
    <recommendedName>
        <fullName evidence="1">DUF5642 domain-containing protein</fullName>
    </recommendedName>
</protein>
<sequence>MVNPLNGPSALTGSKAAEVGDLVAYGERMTAIPDSCRVLLEPVAASDGVEQASVTSATGPMDPFIAVSAYLPVSVPVAIPDGGCEQFDYEVEGAIPDGTVRRLTAPVIDGAQTYALRTAITVDGVPIAGALVEYFYVAILDGRTFVKIWARVPNEFEAEPALGKLLTRTVSALADA</sequence>
<dbReference type="Proteomes" id="UP000467193">
    <property type="component" value="Chromosome"/>
</dbReference>
<gene>
    <name evidence="2" type="ORF">MSEDJ_01060</name>
</gene>
<dbReference type="EMBL" id="AP022588">
    <property type="protein sequence ID" value="BBY26010.1"/>
    <property type="molecule type" value="Genomic_DNA"/>
</dbReference>
<dbReference type="KEGG" id="msei:MSEDJ_01060"/>
<dbReference type="InterPro" id="IPR041313">
    <property type="entry name" value="DUF5642"/>
</dbReference>